<keyword evidence="3" id="KW-0808">Transferase</keyword>
<feature type="region of interest" description="Disordered" evidence="9">
    <location>
        <begin position="63"/>
        <end position="115"/>
    </location>
</feature>
<dbReference type="STRING" id="4846.A0A367ILZ2"/>
<comment type="caution">
    <text evidence="11">The sequence shown here is derived from an EMBL/GenBank/DDBJ whole genome shotgun (WGS) entry which is preliminary data.</text>
</comment>
<keyword evidence="7" id="KW-0862">Zinc</keyword>
<dbReference type="Pfam" id="PF13639">
    <property type="entry name" value="zf-RING_2"/>
    <property type="match status" value="1"/>
</dbReference>
<dbReference type="InterPro" id="IPR001841">
    <property type="entry name" value="Znf_RING"/>
</dbReference>
<dbReference type="GO" id="GO:0061630">
    <property type="term" value="F:ubiquitin protein ligase activity"/>
    <property type="evidence" value="ECO:0007669"/>
    <property type="project" value="UniProtKB-EC"/>
</dbReference>
<feature type="compositionally biased region" description="Basic and acidic residues" evidence="9">
    <location>
        <begin position="85"/>
        <end position="106"/>
    </location>
</feature>
<evidence type="ECO:0000256" key="1">
    <source>
        <dbReference type="ARBA" id="ARBA00000900"/>
    </source>
</evidence>
<dbReference type="PANTHER" id="PTHR22937">
    <property type="entry name" value="E3 UBIQUITIN-PROTEIN LIGASE RNF165"/>
    <property type="match status" value="1"/>
</dbReference>
<dbReference type="AlphaFoldDB" id="A0A367ILZ2"/>
<comment type="catalytic activity">
    <reaction evidence="1">
        <text>S-ubiquitinyl-[E2 ubiquitin-conjugating enzyme]-L-cysteine + [acceptor protein]-L-lysine = [E2 ubiquitin-conjugating enzyme]-L-cysteine + N(6)-ubiquitinyl-[acceptor protein]-L-lysine.</text>
        <dbReference type="EC" id="2.3.2.27"/>
    </reaction>
</comment>
<dbReference type="PROSITE" id="PS50089">
    <property type="entry name" value="ZF_RING_2"/>
    <property type="match status" value="1"/>
</dbReference>
<feature type="domain" description="RING-type" evidence="10">
    <location>
        <begin position="188"/>
        <end position="230"/>
    </location>
</feature>
<gene>
    <name evidence="11" type="ORF">CU098_006285</name>
</gene>
<evidence type="ECO:0000256" key="3">
    <source>
        <dbReference type="ARBA" id="ARBA00022679"/>
    </source>
</evidence>
<protein>
    <recommendedName>
        <fullName evidence="2">RING-type E3 ubiquitin transferase</fullName>
        <ecNumber evidence="2">2.3.2.27</ecNumber>
    </recommendedName>
</protein>
<evidence type="ECO:0000256" key="6">
    <source>
        <dbReference type="ARBA" id="ARBA00022786"/>
    </source>
</evidence>
<evidence type="ECO:0000313" key="12">
    <source>
        <dbReference type="Proteomes" id="UP000253551"/>
    </source>
</evidence>
<dbReference type="EMBL" id="PJQM01007089">
    <property type="protein sequence ID" value="RCH78646.1"/>
    <property type="molecule type" value="Genomic_DNA"/>
</dbReference>
<dbReference type="CDD" id="cd16461">
    <property type="entry name" value="RING-H2_EL5-like"/>
    <property type="match status" value="1"/>
</dbReference>
<dbReference type="Proteomes" id="UP000253551">
    <property type="component" value="Unassembled WGS sequence"/>
</dbReference>
<dbReference type="GO" id="GO:0008270">
    <property type="term" value="F:zinc ion binding"/>
    <property type="evidence" value="ECO:0007669"/>
    <property type="project" value="UniProtKB-KW"/>
</dbReference>
<reference evidence="11 12" key="1">
    <citation type="journal article" date="2018" name="G3 (Bethesda)">
        <title>Phylogenetic and Phylogenomic Definition of Rhizopus Species.</title>
        <authorList>
            <person name="Gryganskyi A.P."/>
            <person name="Golan J."/>
            <person name="Dolatabadi S."/>
            <person name="Mondo S."/>
            <person name="Robb S."/>
            <person name="Idnurm A."/>
            <person name="Muszewska A."/>
            <person name="Steczkiewicz K."/>
            <person name="Masonjones S."/>
            <person name="Liao H.L."/>
            <person name="Gajdeczka M.T."/>
            <person name="Anike F."/>
            <person name="Vuek A."/>
            <person name="Anishchenko I.M."/>
            <person name="Voigt K."/>
            <person name="de Hoog G.S."/>
            <person name="Smith M.E."/>
            <person name="Heitman J."/>
            <person name="Vilgalys R."/>
            <person name="Stajich J.E."/>
        </authorList>
    </citation>
    <scope>NUCLEOTIDE SEQUENCE [LARGE SCALE GENOMIC DNA]</scope>
    <source>
        <strain evidence="11 12">LSU 92-RS-03</strain>
    </source>
</reference>
<evidence type="ECO:0000256" key="8">
    <source>
        <dbReference type="PROSITE-ProRule" id="PRU00175"/>
    </source>
</evidence>
<proteinExistence type="predicted"/>
<evidence type="ECO:0000256" key="9">
    <source>
        <dbReference type="SAM" id="MobiDB-lite"/>
    </source>
</evidence>
<evidence type="ECO:0000256" key="5">
    <source>
        <dbReference type="ARBA" id="ARBA00022771"/>
    </source>
</evidence>
<dbReference type="GO" id="GO:0005634">
    <property type="term" value="C:nucleus"/>
    <property type="evidence" value="ECO:0007669"/>
    <property type="project" value="TreeGrafter"/>
</dbReference>
<dbReference type="InterPro" id="IPR013083">
    <property type="entry name" value="Znf_RING/FYVE/PHD"/>
</dbReference>
<evidence type="ECO:0000259" key="10">
    <source>
        <dbReference type="PROSITE" id="PS50089"/>
    </source>
</evidence>
<dbReference type="EC" id="2.3.2.27" evidence="2"/>
<evidence type="ECO:0000256" key="4">
    <source>
        <dbReference type="ARBA" id="ARBA00022723"/>
    </source>
</evidence>
<dbReference type="PANTHER" id="PTHR22937:SF65">
    <property type="entry name" value="E3 UBIQUITIN-PROTEIN LIGASE ARK2C"/>
    <property type="match status" value="1"/>
</dbReference>
<dbReference type="InterPro" id="IPR045191">
    <property type="entry name" value="MBR1/2-like"/>
</dbReference>
<evidence type="ECO:0000256" key="2">
    <source>
        <dbReference type="ARBA" id="ARBA00012483"/>
    </source>
</evidence>
<sequence length="237" mass="26908">MEPESTEDSFMRFMRLPVIVTSVSRNHPADTTAVNADGQSPSTVEEETEVTRVMMLPVFLYGLRTNTSHPPPHPPQQQETTQPESTHETPPRRQSARIRERVEREQQQQQQQARGLGTGQWTVYIISGNSVENMMNDSPSYEELLDLATFIGPARRPTVSQEAIDSHVPLLKYTQQVKQTMLGNAEGCQVCLNNYQSEEDVRVLDCHHGFHKECIDKWLTEGQNKCPLCRHQPVPTS</sequence>
<evidence type="ECO:0000256" key="7">
    <source>
        <dbReference type="ARBA" id="ARBA00022833"/>
    </source>
</evidence>
<organism evidence="11 12">
    <name type="scientific">Rhizopus stolonifer</name>
    <name type="common">Rhizopus nigricans</name>
    <dbReference type="NCBI Taxonomy" id="4846"/>
    <lineage>
        <taxon>Eukaryota</taxon>
        <taxon>Fungi</taxon>
        <taxon>Fungi incertae sedis</taxon>
        <taxon>Mucoromycota</taxon>
        <taxon>Mucoromycotina</taxon>
        <taxon>Mucoromycetes</taxon>
        <taxon>Mucorales</taxon>
        <taxon>Mucorineae</taxon>
        <taxon>Rhizopodaceae</taxon>
        <taxon>Rhizopus</taxon>
    </lineage>
</organism>
<dbReference type="SMART" id="SM00184">
    <property type="entry name" value="RING"/>
    <property type="match status" value="1"/>
</dbReference>
<keyword evidence="6" id="KW-0833">Ubl conjugation pathway</keyword>
<accession>A0A367ILZ2</accession>
<evidence type="ECO:0000313" key="11">
    <source>
        <dbReference type="EMBL" id="RCH78646.1"/>
    </source>
</evidence>
<dbReference type="OrthoDB" id="8062037at2759"/>
<dbReference type="FunFam" id="3.30.40.10:FF:000388">
    <property type="entry name" value="Putative RING zinc finger domain superfamily protein"/>
    <property type="match status" value="1"/>
</dbReference>
<name>A0A367ILZ2_RHIST</name>
<dbReference type="Gene3D" id="3.30.40.10">
    <property type="entry name" value="Zinc/RING finger domain, C3HC4 (zinc finger)"/>
    <property type="match status" value="1"/>
</dbReference>
<keyword evidence="12" id="KW-1185">Reference proteome</keyword>
<keyword evidence="4" id="KW-0479">Metal-binding</keyword>
<dbReference type="SUPFAM" id="SSF57850">
    <property type="entry name" value="RING/U-box"/>
    <property type="match status" value="1"/>
</dbReference>
<keyword evidence="5 8" id="KW-0863">Zinc-finger</keyword>